<evidence type="ECO:0000256" key="1">
    <source>
        <dbReference type="ARBA" id="ARBA00000900"/>
    </source>
</evidence>
<dbReference type="Pfam" id="PF08263">
    <property type="entry name" value="LRRNT_2"/>
    <property type="match status" value="1"/>
</dbReference>
<name>A0A834HIS7_RHOSS</name>
<feature type="coiled-coil region" evidence="18">
    <location>
        <begin position="944"/>
        <end position="990"/>
    </location>
</feature>
<keyword evidence="17" id="KW-0325">Glycoprotein</keyword>
<feature type="domain" description="Protein kinase" evidence="22">
    <location>
        <begin position="1018"/>
        <end position="1281"/>
    </location>
</feature>
<accession>A0A834HIS7</accession>
<keyword evidence="7" id="KW-0808">Transferase</keyword>
<dbReference type="GO" id="GO:0061630">
    <property type="term" value="F:ubiquitin protein ligase activity"/>
    <property type="evidence" value="ECO:0007669"/>
    <property type="project" value="UniProtKB-EC"/>
</dbReference>
<evidence type="ECO:0000256" key="4">
    <source>
        <dbReference type="ARBA" id="ARBA00008684"/>
    </source>
</evidence>
<feature type="signal peptide" evidence="21">
    <location>
        <begin position="1"/>
        <end position="24"/>
    </location>
</feature>
<dbReference type="FunFam" id="3.80.10.10:FF:000400">
    <property type="entry name" value="Nuclear pore complex protein NUP107"/>
    <property type="match status" value="1"/>
</dbReference>
<dbReference type="InterPro" id="IPR000719">
    <property type="entry name" value="Prot_kinase_dom"/>
</dbReference>
<comment type="similarity">
    <text evidence="4">Belongs to the protein kinase superfamily. Ser/Thr protein kinase family.</text>
</comment>
<keyword evidence="15 18" id="KW-0175">Coiled coil</keyword>
<evidence type="ECO:0000256" key="8">
    <source>
        <dbReference type="ARBA" id="ARBA00022692"/>
    </source>
</evidence>
<keyword evidence="10" id="KW-0677">Repeat</keyword>
<keyword evidence="8 20" id="KW-0812">Transmembrane</keyword>
<dbReference type="InterPro" id="IPR013210">
    <property type="entry name" value="LRR_N_plant-typ"/>
</dbReference>
<dbReference type="FunFam" id="3.30.200.20:FF:000162">
    <property type="entry name" value="Adenine nucleotide alpha hydrolase-like domain kinase"/>
    <property type="match status" value="1"/>
</dbReference>
<organism evidence="23 24">
    <name type="scientific">Rhododendron simsii</name>
    <name type="common">Sims's rhododendron</name>
    <dbReference type="NCBI Taxonomy" id="118357"/>
    <lineage>
        <taxon>Eukaryota</taxon>
        <taxon>Viridiplantae</taxon>
        <taxon>Streptophyta</taxon>
        <taxon>Embryophyta</taxon>
        <taxon>Tracheophyta</taxon>
        <taxon>Spermatophyta</taxon>
        <taxon>Magnoliopsida</taxon>
        <taxon>eudicotyledons</taxon>
        <taxon>Gunneridae</taxon>
        <taxon>Pentapetalae</taxon>
        <taxon>asterids</taxon>
        <taxon>Ericales</taxon>
        <taxon>Ericaceae</taxon>
        <taxon>Ericoideae</taxon>
        <taxon>Rhodoreae</taxon>
        <taxon>Rhododendron</taxon>
    </lineage>
</organism>
<evidence type="ECO:0000256" key="6">
    <source>
        <dbReference type="ARBA" id="ARBA00022614"/>
    </source>
</evidence>
<keyword evidence="16 20" id="KW-0472">Membrane</keyword>
<evidence type="ECO:0000256" key="18">
    <source>
        <dbReference type="SAM" id="Coils"/>
    </source>
</evidence>
<sequence>MAPNKLSLRRFIALVLLSLQIVNSSCKLESEILLDFKQPLKSNNNGGILSSWNSSVPPCSSDKENWDGVICQNGTVWGLKLENMGLSGAIDVESLNDLPGLRTISLMNNNFEGTIPALNELGELKTVYLSNNKFSGNIEANAFEGMHSLKKVHLENNQFTGPIPSSLTTLPKLMELSLDGNQFEGQIPDFKLGVLRFLNVSNNRLQGPIPASFSQMNASSFSGNTNLCGAPLDSCPSTSASKVPIVTIVLVAISVVALLAAIVAIIIVLQKRGHQTPQTSASSPPLHGHRKVASDDLDRVEQGGASPAHSTTSKKGENVGKLSFLREDVEKFDLPDLLKASAEVLGSGYFGSSYKAALMTGKMMVVKRFRHMNNVGREEFQEHMRRLGRLRHNNLLPVVAFYYRKEEKLLVSEYVDNVSLAVHLHGNRSRGQACPDWPTRLRIIKGVAKGLLYLYNELPSLIVPHGHLKSSNVLLNESFEPLLTDYGLVPVVNQEHAEDVLVAYKSPEYKQSNRVTKKTDVWSLGILILEILTGKFPANILQQGKGGDTDLVTWVHSVVREDQWNGDEVFDKDMGAAKNCEGEMVKLLKIGMCCAESDVEKRAGHHVEYGLRHTRAMGNHVAMSDVNDGVAKAFKTQVDNQAKELFLPFRAFCTRKDIKCNEVIMEDMDIAKVICDFVKANLIEALVVGASSRNSFVKRFKATDVPTSLSKGAPEFCSVYVISKGKISSVRSATAPVPNPPPRPLPNQSIPVIPAQVDARPMQNNSTRAAERTPFTPRNLTDDIEIKSPFNRHKASNKSYGDLTLSDTDISFVSSGRPSTERMQPYPSDNQESGPRLSYGSDTDNRSSFGSAFSASRSPDHNFAHGYSSGSESASMSWSSSQNQDEVEAEMRRLKQELKQTMEMYSTACKEALTAKQKAMELHHWKIEEQRRLEQAQLAEEAALAIAEKEKAKTKAAIEAAEAAQRIAELEAQKRKNAEMKALKESEEKKKVLDVLAQSDIRYRKYTIEEIELATENFSNSRKIGEGGYGPVFKCFLDHTPVAVKVLRPDAAQGRSQFQQEVEVLSCIRHPNMVLLLGACPEYGCLVYEYMANGSLEDRLFRRGNTPVLPWQIRFRIAAEIGTGLLFLHQTKPEPLVHRDLKPANILLDRNFVSKISDVGLARLVPPSVANSVTQYRMTSTAGTFCYIDPEYQQTGMLGIKSDIYSLGIMLLQMITAKPPMGLTHHVERSIERGTFAEMVDQSVTDWPLEDAMKFAKLALKCAELRRKDRPDLKTVVLPELNRLRILAEENMPSSVMMMGTDENGSMKEGREGNRREGGWVGRENGRGGGSSGKGMAVLCERGRGDIRTARDDGGAVSGCGWKEGRRWQFWVVVTGEIDVPPGCWTLG</sequence>
<dbReference type="InterPro" id="IPR011009">
    <property type="entry name" value="Kinase-like_dom_sf"/>
</dbReference>
<evidence type="ECO:0000256" key="12">
    <source>
        <dbReference type="ARBA" id="ARBA00022786"/>
    </source>
</evidence>
<keyword evidence="14 20" id="KW-1133">Transmembrane helix</keyword>
<evidence type="ECO:0000256" key="10">
    <source>
        <dbReference type="ARBA" id="ARBA00022737"/>
    </source>
</evidence>
<evidence type="ECO:0000256" key="16">
    <source>
        <dbReference type="ARBA" id="ARBA00023136"/>
    </source>
</evidence>
<evidence type="ECO:0000313" key="24">
    <source>
        <dbReference type="Proteomes" id="UP000626092"/>
    </source>
</evidence>
<dbReference type="InterPro" id="IPR008271">
    <property type="entry name" value="Ser/Thr_kinase_AS"/>
</dbReference>
<keyword evidence="9 21" id="KW-0732">Signal</keyword>
<dbReference type="GO" id="GO:0016020">
    <property type="term" value="C:membrane"/>
    <property type="evidence" value="ECO:0007669"/>
    <property type="project" value="UniProtKB-SubCell"/>
</dbReference>
<dbReference type="Gene3D" id="1.10.510.10">
    <property type="entry name" value="Transferase(Phosphotransferase) domain 1"/>
    <property type="match status" value="2"/>
</dbReference>
<keyword evidence="13" id="KW-0067">ATP-binding</keyword>
<feature type="compositionally biased region" description="Polar residues" evidence="19">
    <location>
        <begin position="805"/>
        <end position="833"/>
    </location>
</feature>
<feature type="compositionally biased region" description="Basic and acidic residues" evidence="19">
    <location>
        <begin position="1305"/>
        <end position="1318"/>
    </location>
</feature>
<evidence type="ECO:0000256" key="17">
    <source>
        <dbReference type="ARBA" id="ARBA00023180"/>
    </source>
</evidence>
<evidence type="ECO:0000256" key="13">
    <source>
        <dbReference type="ARBA" id="ARBA00022840"/>
    </source>
</evidence>
<dbReference type="FunFam" id="1.10.510.10:FF:000498">
    <property type="entry name" value="U-box domain-containing protein 51"/>
    <property type="match status" value="1"/>
</dbReference>
<dbReference type="GO" id="GO:0004672">
    <property type="term" value="F:protein kinase activity"/>
    <property type="evidence" value="ECO:0007669"/>
    <property type="project" value="InterPro"/>
</dbReference>
<dbReference type="OrthoDB" id="418615at2759"/>
<keyword evidence="12" id="KW-0833">Ubl conjugation pathway</keyword>
<evidence type="ECO:0000256" key="15">
    <source>
        <dbReference type="ARBA" id="ARBA00023054"/>
    </source>
</evidence>
<evidence type="ECO:0000256" key="14">
    <source>
        <dbReference type="ARBA" id="ARBA00022989"/>
    </source>
</evidence>
<feature type="coiled-coil region" evidence="18">
    <location>
        <begin position="884"/>
        <end position="911"/>
    </location>
</feature>
<dbReference type="InterPro" id="IPR032675">
    <property type="entry name" value="LRR_dom_sf"/>
</dbReference>
<dbReference type="SMART" id="SM00220">
    <property type="entry name" value="S_TKc"/>
    <property type="match status" value="1"/>
</dbReference>
<dbReference type="SUPFAM" id="SSF52402">
    <property type="entry name" value="Adenine nucleotide alpha hydrolases-like"/>
    <property type="match status" value="1"/>
</dbReference>
<dbReference type="Pfam" id="PF00560">
    <property type="entry name" value="LRR_1"/>
    <property type="match status" value="1"/>
</dbReference>
<comment type="pathway">
    <text evidence="3">Protein modification; protein ubiquitination.</text>
</comment>
<proteinExistence type="inferred from homology"/>
<evidence type="ECO:0000256" key="7">
    <source>
        <dbReference type="ARBA" id="ARBA00022679"/>
    </source>
</evidence>
<gene>
    <name evidence="23" type="ORF">RHSIM_Rhsim01G0110000</name>
</gene>
<evidence type="ECO:0000256" key="5">
    <source>
        <dbReference type="ARBA" id="ARBA00012483"/>
    </source>
</evidence>
<evidence type="ECO:0000256" key="3">
    <source>
        <dbReference type="ARBA" id="ARBA00004906"/>
    </source>
</evidence>
<keyword evidence="6" id="KW-0433">Leucine-rich repeat</keyword>
<dbReference type="CDD" id="cd01989">
    <property type="entry name" value="USP_STK_Ubox_N"/>
    <property type="match status" value="1"/>
</dbReference>
<evidence type="ECO:0000313" key="23">
    <source>
        <dbReference type="EMBL" id="KAF7154023.1"/>
    </source>
</evidence>
<keyword evidence="24" id="KW-1185">Reference proteome</keyword>
<feature type="chain" id="PRO_5032895811" description="RING-type E3 ubiquitin transferase" evidence="21">
    <location>
        <begin position="25"/>
        <end position="1388"/>
    </location>
</feature>
<comment type="catalytic activity">
    <reaction evidence="1">
        <text>S-ubiquitinyl-[E2 ubiquitin-conjugating enzyme]-L-cysteine + [acceptor protein]-L-lysine = [E2 ubiquitin-conjugating enzyme]-L-cysteine + N(6)-ubiquitinyl-[acceptor protein]-L-lysine.</text>
        <dbReference type="EC" id="2.3.2.27"/>
    </reaction>
</comment>
<dbReference type="Proteomes" id="UP000626092">
    <property type="component" value="Unassembled WGS sequence"/>
</dbReference>
<evidence type="ECO:0000256" key="2">
    <source>
        <dbReference type="ARBA" id="ARBA00004370"/>
    </source>
</evidence>
<dbReference type="PROSITE" id="PS50011">
    <property type="entry name" value="PROTEIN_KINASE_DOM"/>
    <property type="match status" value="2"/>
</dbReference>
<comment type="subcellular location">
    <subcellularLocation>
        <location evidence="2">Membrane</location>
    </subcellularLocation>
</comment>
<keyword evidence="11" id="KW-0547">Nucleotide-binding</keyword>
<evidence type="ECO:0000256" key="9">
    <source>
        <dbReference type="ARBA" id="ARBA00022729"/>
    </source>
</evidence>
<dbReference type="GO" id="GO:0005524">
    <property type="term" value="F:ATP binding"/>
    <property type="evidence" value="ECO:0007669"/>
    <property type="project" value="UniProtKB-KW"/>
</dbReference>
<evidence type="ECO:0000256" key="19">
    <source>
        <dbReference type="SAM" id="MobiDB-lite"/>
    </source>
</evidence>
<dbReference type="SUPFAM" id="SSF56112">
    <property type="entry name" value="Protein kinase-like (PK-like)"/>
    <property type="match status" value="2"/>
</dbReference>
<dbReference type="EC" id="2.3.2.27" evidence="5"/>
<comment type="caution">
    <text evidence="23">The sequence shown here is derived from an EMBL/GenBank/DDBJ whole genome shotgun (WGS) entry which is preliminary data.</text>
</comment>
<evidence type="ECO:0000256" key="21">
    <source>
        <dbReference type="SAM" id="SignalP"/>
    </source>
</evidence>
<dbReference type="Pfam" id="PF00069">
    <property type="entry name" value="Pkinase"/>
    <property type="match status" value="2"/>
</dbReference>
<dbReference type="EMBL" id="WJXA01000001">
    <property type="protein sequence ID" value="KAF7154023.1"/>
    <property type="molecule type" value="Genomic_DNA"/>
</dbReference>
<dbReference type="Gene3D" id="3.80.10.10">
    <property type="entry name" value="Ribonuclease Inhibitor"/>
    <property type="match status" value="2"/>
</dbReference>
<dbReference type="PANTHER" id="PTHR45647">
    <property type="entry name" value="OS02G0152300 PROTEIN"/>
    <property type="match status" value="1"/>
</dbReference>
<evidence type="ECO:0000259" key="22">
    <source>
        <dbReference type="PROSITE" id="PS50011"/>
    </source>
</evidence>
<reference evidence="23" key="1">
    <citation type="submission" date="2019-11" db="EMBL/GenBank/DDBJ databases">
        <authorList>
            <person name="Liu Y."/>
            <person name="Hou J."/>
            <person name="Li T.-Q."/>
            <person name="Guan C.-H."/>
            <person name="Wu X."/>
            <person name="Wu H.-Z."/>
            <person name="Ling F."/>
            <person name="Zhang R."/>
            <person name="Shi X.-G."/>
            <person name="Ren J.-P."/>
            <person name="Chen E.-F."/>
            <person name="Sun J.-M."/>
        </authorList>
    </citation>
    <scope>NUCLEOTIDE SEQUENCE</scope>
    <source>
        <strain evidence="23">Adult_tree_wgs_1</strain>
        <tissue evidence="23">Leaves</tissue>
    </source>
</reference>
<feature type="domain" description="Protein kinase" evidence="22">
    <location>
        <begin position="339"/>
        <end position="616"/>
    </location>
</feature>
<feature type="compositionally biased region" description="Low complexity" evidence="19">
    <location>
        <begin position="846"/>
        <end position="857"/>
    </location>
</feature>
<dbReference type="PROSITE" id="PS00108">
    <property type="entry name" value="PROTEIN_KINASE_ST"/>
    <property type="match status" value="1"/>
</dbReference>
<feature type="compositionally biased region" description="Low complexity" evidence="19">
    <location>
        <begin position="868"/>
        <end position="881"/>
    </location>
</feature>
<dbReference type="InterPro" id="IPR051348">
    <property type="entry name" value="U-box_ubiquitin_ligases"/>
</dbReference>
<protein>
    <recommendedName>
        <fullName evidence="5">RING-type E3 ubiquitin transferase</fullName>
        <ecNumber evidence="5">2.3.2.27</ecNumber>
    </recommendedName>
</protein>
<dbReference type="InterPro" id="IPR001611">
    <property type="entry name" value="Leu-rich_rpt"/>
</dbReference>
<evidence type="ECO:0000256" key="11">
    <source>
        <dbReference type="ARBA" id="ARBA00022741"/>
    </source>
</evidence>
<evidence type="ECO:0000256" key="20">
    <source>
        <dbReference type="SAM" id="Phobius"/>
    </source>
</evidence>
<dbReference type="Gene3D" id="3.30.200.20">
    <property type="entry name" value="Phosphorylase Kinase, domain 1"/>
    <property type="match status" value="2"/>
</dbReference>
<feature type="region of interest" description="Disordered" evidence="19">
    <location>
        <begin position="762"/>
        <end position="883"/>
    </location>
</feature>
<dbReference type="Pfam" id="PF13855">
    <property type="entry name" value="LRR_8"/>
    <property type="match status" value="1"/>
</dbReference>
<dbReference type="SUPFAM" id="SSF52058">
    <property type="entry name" value="L domain-like"/>
    <property type="match status" value="1"/>
</dbReference>
<dbReference type="PANTHER" id="PTHR45647:SF146">
    <property type="entry name" value="U-BOX DOMAIN-CONTAINING PROTEIN 35-LIKE"/>
    <property type="match status" value="1"/>
</dbReference>
<dbReference type="FunFam" id="3.30.200.20:FF:000307">
    <property type="entry name" value="pollen receptor-like kinase 1"/>
    <property type="match status" value="1"/>
</dbReference>
<feature type="region of interest" description="Disordered" evidence="19">
    <location>
        <begin position="1296"/>
        <end position="1335"/>
    </location>
</feature>
<feature type="transmembrane region" description="Helical" evidence="20">
    <location>
        <begin position="245"/>
        <end position="269"/>
    </location>
</feature>